<evidence type="ECO:0000256" key="2">
    <source>
        <dbReference type="ARBA" id="ARBA00022475"/>
    </source>
</evidence>
<feature type="transmembrane region" description="Helical" evidence="6">
    <location>
        <begin position="6"/>
        <end position="29"/>
    </location>
</feature>
<dbReference type="PANTHER" id="PTHR30086:SF20">
    <property type="entry name" value="ARGININE EXPORTER PROTEIN ARGO-RELATED"/>
    <property type="match status" value="1"/>
</dbReference>
<dbReference type="Pfam" id="PF01810">
    <property type="entry name" value="LysE"/>
    <property type="match status" value="1"/>
</dbReference>
<dbReference type="OrthoDB" id="9784202at2"/>
<dbReference type="STRING" id="1178515.SY83_03600"/>
<keyword evidence="8" id="KW-1185">Reference proteome</keyword>
<evidence type="ECO:0000313" key="7">
    <source>
        <dbReference type="EMBL" id="ANE45544.1"/>
    </source>
</evidence>
<dbReference type="PANTHER" id="PTHR30086">
    <property type="entry name" value="ARGININE EXPORTER PROTEIN ARGO"/>
    <property type="match status" value="1"/>
</dbReference>
<proteinExistence type="predicted"/>
<reference evidence="7 8" key="1">
    <citation type="submission" date="2015-01" db="EMBL/GenBank/DDBJ databases">
        <title>Paenibacillus swuensis/DY6/whole genome sequencing.</title>
        <authorList>
            <person name="Kim M.K."/>
            <person name="Srinivasan S."/>
            <person name="Lee J.-J."/>
        </authorList>
    </citation>
    <scope>NUCLEOTIDE SEQUENCE [LARGE SCALE GENOMIC DNA]</scope>
    <source>
        <strain evidence="7 8">DY6</strain>
    </source>
</reference>
<evidence type="ECO:0000256" key="1">
    <source>
        <dbReference type="ARBA" id="ARBA00004651"/>
    </source>
</evidence>
<feature type="transmembrane region" description="Helical" evidence="6">
    <location>
        <begin position="154"/>
        <end position="179"/>
    </location>
</feature>
<dbReference type="InterPro" id="IPR001123">
    <property type="entry name" value="LeuE-type"/>
</dbReference>
<organism evidence="7 8">
    <name type="scientific">Paenibacillus swuensis</name>
    <dbReference type="NCBI Taxonomy" id="1178515"/>
    <lineage>
        <taxon>Bacteria</taxon>
        <taxon>Bacillati</taxon>
        <taxon>Bacillota</taxon>
        <taxon>Bacilli</taxon>
        <taxon>Bacillales</taxon>
        <taxon>Paenibacillaceae</taxon>
        <taxon>Paenibacillus</taxon>
    </lineage>
</organism>
<dbReference type="AlphaFoldDB" id="A0A172TF64"/>
<gene>
    <name evidence="7" type="ORF">SY83_03600</name>
</gene>
<feature type="transmembrane region" description="Helical" evidence="6">
    <location>
        <begin position="113"/>
        <end position="134"/>
    </location>
</feature>
<keyword evidence="2" id="KW-1003">Cell membrane</keyword>
<evidence type="ECO:0000313" key="8">
    <source>
        <dbReference type="Proteomes" id="UP000076927"/>
    </source>
</evidence>
<comment type="subcellular location">
    <subcellularLocation>
        <location evidence="1">Cell membrane</location>
        <topology evidence="1">Multi-pass membrane protein</topology>
    </subcellularLocation>
</comment>
<evidence type="ECO:0000256" key="5">
    <source>
        <dbReference type="ARBA" id="ARBA00023136"/>
    </source>
</evidence>
<dbReference type="GO" id="GO:0015171">
    <property type="term" value="F:amino acid transmembrane transporter activity"/>
    <property type="evidence" value="ECO:0007669"/>
    <property type="project" value="TreeGrafter"/>
</dbReference>
<sequence>MIDIGSLAAFALVSLGMVCSPGPNMIYLISRSITQGKRAGIISLLGIVTGFLVYVVATVMGLSVLFKHVPVIYDTIKWAGTFYLLWLAWNAVKPGARSILEAQTLPVERPRRLYFTGLLTSLLNPKIAVLYVTLLPQFQSPEHGSFVLQTGLLGFTQITISFMVNLLIVLFAGQVAVWFGQRPFWLHIQRWFMATVLGGLALSMATDQRR</sequence>
<keyword evidence="5 6" id="KW-0472">Membrane</keyword>
<accession>A0A172TF64</accession>
<dbReference type="PATRIC" id="fig|1178515.4.peg.712"/>
<name>A0A172TF64_9BACL</name>
<dbReference type="PIRSF" id="PIRSF006324">
    <property type="entry name" value="LeuE"/>
    <property type="match status" value="1"/>
</dbReference>
<evidence type="ECO:0000256" key="6">
    <source>
        <dbReference type="SAM" id="Phobius"/>
    </source>
</evidence>
<evidence type="ECO:0000256" key="4">
    <source>
        <dbReference type="ARBA" id="ARBA00022989"/>
    </source>
</evidence>
<protein>
    <submittedName>
        <fullName evidence="7">Lysine transporter LysE</fullName>
    </submittedName>
</protein>
<dbReference type="RefSeq" id="WP_068604323.1">
    <property type="nucleotide sequence ID" value="NZ_CP011388.1"/>
</dbReference>
<keyword evidence="3 6" id="KW-0812">Transmembrane</keyword>
<dbReference type="Proteomes" id="UP000076927">
    <property type="component" value="Chromosome"/>
</dbReference>
<dbReference type="GO" id="GO:0005886">
    <property type="term" value="C:plasma membrane"/>
    <property type="evidence" value="ECO:0007669"/>
    <property type="project" value="UniProtKB-SubCell"/>
</dbReference>
<dbReference type="EMBL" id="CP011388">
    <property type="protein sequence ID" value="ANE45544.1"/>
    <property type="molecule type" value="Genomic_DNA"/>
</dbReference>
<keyword evidence="4 6" id="KW-1133">Transmembrane helix</keyword>
<dbReference type="KEGG" id="pswu:SY83_03600"/>
<evidence type="ECO:0000256" key="3">
    <source>
        <dbReference type="ARBA" id="ARBA00022692"/>
    </source>
</evidence>
<feature type="transmembrane region" description="Helical" evidence="6">
    <location>
        <begin position="41"/>
        <end position="65"/>
    </location>
</feature>